<feature type="region of interest" description="Disordered" evidence="1">
    <location>
        <begin position="154"/>
        <end position="184"/>
    </location>
</feature>
<accession>A0A8S0UZF8</accession>
<dbReference type="EMBL" id="CACTIH010009155">
    <property type="protein sequence ID" value="CAA3026252.1"/>
    <property type="molecule type" value="Genomic_DNA"/>
</dbReference>
<sequence>MVTNYFFSHKTIEFQGHRLIISHRGPNTWSQTPNTLIHHNTRSQTLSPPTTLSPSPTPLLQTVNNTTTAANKKHHHQVTSVAMSFSQNHTFFLVVSIERRKEVGHTTSSQIMCSAANHAYPPPENYRLHYIATQSSPPIDPPWHNTTKTLLITKNPPKGTRKQHVTHQGQQYHPYRHPHQQSESPQPIYNLTDLCGIYSVQHSYLHCEQWFLCVHRHSCSRL</sequence>
<gene>
    <name evidence="2" type="ORF">OLEA9_A080726</name>
</gene>
<name>A0A8S0UZF8_OLEEU</name>
<reference evidence="2 3" key="1">
    <citation type="submission" date="2019-12" db="EMBL/GenBank/DDBJ databases">
        <authorList>
            <person name="Alioto T."/>
            <person name="Alioto T."/>
            <person name="Gomez Garrido J."/>
        </authorList>
    </citation>
    <scope>NUCLEOTIDE SEQUENCE [LARGE SCALE GENOMIC DNA]</scope>
</reference>
<dbReference type="AlphaFoldDB" id="A0A8S0UZF8"/>
<evidence type="ECO:0000256" key="1">
    <source>
        <dbReference type="SAM" id="MobiDB-lite"/>
    </source>
</evidence>
<organism evidence="2 3">
    <name type="scientific">Olea europaea subsp. europaea</name>
    <dbReference type="NCBI Taxonomy" id="158383"/>
    <lineage>
        <taxon>Eukaryota</taxon>
        <taxon>Viridiplantae</taxon>
        <taxon>Streptophyta</taxon>
        <taxon>Embryophyta</taxon>
        <taxon>Tracheophyta</taxon>
        <taxon>Spermatophyta</taxon>
        <taxon>Magnoliopsida</taxon>
        <taxon>eudicotyledons</taxon>
        <taxon>Gunneridae</taxon>
        <taxon>Pentapetalae</taxon>
        <taxon>asterids</taxon>
        <taxon>lamiids</taxon>
        <taxon>Lamiales</taxon>
        <taxon>Oleaceae</taxon>
        <taxon>Oleeae</taxon>
        <taxon>Olea</taxon>
    </lineage>
</organism>
<evidence type="ECO:0000313" key="3">
    <source>
        <dbReference type="Proteomes" id="UP000594638"/>
    </source>
</evidence>
<protein>
    <submittedName>
        <fullName evidence="2">Uncharacterized protein</fullName>
    </submittedName>
</protein>
<evidence type="ECO:0000313" key="2">
    <source>
        <dbReference type="EMBL" id="CAA3026252.1"/>
    </source>
</evidence>
<dbReference type="Gramene" id="OE9A080726T1">
    <property type="protein sequence ID" value="OE9A080726C1"/>
    <property type="gene ID" value="OE9A080726"/>
</dbReference>
<dbReference type="Proteomes" id="UP000594638">
    <property type="component" value="Unassembled WGS sequence"/>
</dbReference>
<keyword evidence="3" id="KW-1185">Reference proteome</keyword>
<comment type="caution">
    <text evidence="2">The sequence shown here is derived from an EMBL/GenBank/DDBJ whole genome shotgun (WGS) entry which is preliminary data.</text>
</comment>
<proteinExistence type="predicted"/>